<dbReference type="Pfam" id="PF05637">
    <property type="entry name" value="Glyco_transf_34"/>
    <property type="match status" value="1"/>
</dbReference>
<evidence type="ECO:0000256" key="9">
    <source>
        <dbReference type="ARBA" id="ARBA00023136"/>
    </source>
</evidence>
<keyword evidence="10" id="KW-0325">Glycoprotein</keyword>
<evidence type="ECO:0000256" key="3">
    <source>
        <dbReference type="ARBA" id="ARBA00022676"/>
    </source>
</evidence>
<keyword evidence="9 11" id="KW-0472">Membrane</keyword>
<keyword evidence="3" id="KW-0328">Glycosyltransferase</keyword>
<evidence type="ECO:0000256" key="1">
    <source>
        <dbReference type="ARBA" id="ARBA00004323"/>
    </source>
</evidence>
<keyword evidence="13" id="KW-1185">Reference proteome</keyword>
<evidence type="ECO:0008006" key="14">
    <source>
        <dbReference type="Google" id="ProtNLM"/>
    </source>
</evidence>
<keyword evidence="6" id="KW-0735">Signal-anchor</keyword>
<dbReference type="PANTHER" id="PTHR31311:SF3">
    <property type="entry name" value="GLYCOSYLTRANSFERASE 7-RELATED"/>
    <property type="match status" value="1"/>
</dbReference>
<dbReference type="GO" id="GO:0008378">
    <property type="term" value="F:galactosyltransferase activity"/>
    <property type="evidence" value="ECO:0007669"/>
    <property type="project" value="TreeGrafter"/>
</dbReference>
<dbReference type="GO" id="GO:0005802">
    <property type="term" value="C:trans-Golgi network"/>
    <property type="evidence" value="ECO:0007669"/>
    <property type="project" value="TreeGrafter"/>
</dbReference>
<dbReference type="Gene3D" id="3.90.550.10">
    <property type="entry name" value="Spore Coat Polysaccharide Biosynthesis Protein SpsA, Chain A"/>
    <property type="match status" value="1"/>
</dbReference>
<evidence type="ECO:0000256" key="7">
    <source>
        <dbReference type="ARBA" id="ARBA00022989"/>
    </source>
</evidence>
<dbReference type="GO" id="GO:0005768">
    <property type="term" value="C:endosome"/>
    <property type="evidence" value="ECO:0007669"/>
    <property type="project" value="TreeGrafter"/>
</dbReference>
<sequence>MFASPRWHRHGRPAAHRELREKRLELLRRLKMVSPPDASSHHHIPSLLRARASHIFTDGCVFLGGALMALLMVWSFSAFVSPPNPSVPQPPAEVQRDIQCREKARVPDSLHDPPERTFYDDPGLSYTMDRPVTDWDEKRKEWLKSHPSFSSSGGGGRLDRVVLVTGSQSAPCRNKIGDHLLLRFFKNKVDYCRIHGCDVFYNNVLLQPKMHSYWAKYPAVRAAMLAHPEAEWIWWVDSDAIFTDMDFILPLDRYEGYNLVVHGWPHLVHDKQSWTAINAGVFLIRNCQWSMDFMDVWASSGPQSPDYERWGNLFSTTFKDKIFPESDDQSALIYLILNHSELYQDNIYLEGEYYFEGYWVEIVATLDNITRRYAEIEVGDVALRRRHAEKVSEFYGLQWQRRLREVESNSDEGRRRPFVTHFTGCEPCSGDHNLMYSGESCWSGMVRALNFADNQVLRNYGFRHGDLLGSAAVEAVPFDYQADGRV</sequence>
<evidence type="ECO:0000256" key="8">
    <source>
        <dbReference type="ARBA" id="ARBA00023034"/>
    </source>
</evidence>
<organism evidence="12 13">
    <name type="scientific">Trapa incisa</name>
    <dbReference type="NCBI Taxonomy" id="236973"/>
    <lineage>
        <taxon>Eukaryota</taxon>
        <taxon>Viridiplantae</taxon>
        <taxon>Streptophyta</taxon>
        <taxon>Embryophyta</taxon>
        <taxon>Tracheophyta</taxon>
        <taxon>Spermatophyta</taxon>
        <taxon>Magnoliopsida</taxon>
        <taxon>eudicotyledons</taxon>
        <taxon>Gunneridae</taxon>
        <taxon>Pentapetalae</taxon>
        <taxon>rosids</taxon>
        <taxon>malvids</taxon>
        <taxon>Myrtales</taxon>
        <taxon>Lythraceae</taxon>
        <taxon>Trapa</taxon>
    </lineage>
</organism>
<dbReference type="EMBL" id="JAXIOK010000018">
    <property type="protein sequence ID" value="KAK4749443.1"/>
    <property type="molecule type" value="Genomic_DNA"/>
</dbReference>
<dbReference type="InterPro" id="IPR008630">
    <property type="entry name" value="Glyco_trans_34"/>
</dbReference>
<evidence type="ECO:0000256" key="6">
    <source>
        <dbReference type="ARBA" id="ARBA00022968"/>
    </source>
</evidence>
<evidence type="ECO:0000256" key="11">
    <source>
        <dbReference type="SAM" id="Phobius"/>
    </source>
</evidence>
<keyword evidence="4" id="KW-0808">Transferase</keyword>
<name>A0AAN7GSB3_9MYRT</name>
<dbReference type="PANTHER" id="PTHR31311">
    <property type="entry name" value="XYLOGLUCAN 6-XYLOSYLTRANSFERASE 5-RELATED-RELATED"/>
    <property type="match status" value="1"/>
</dbReference>
<evidence type="ECO:0000256" key="5">
    <source>
        <dbReference type="ARBA" id="ARBA00022692"/>
    </source>
</evidence>
<evidence type="ECO:0000256" key="4">
    <source>
        <dbReference type="ARBA" id="ARBA00022679"/>
    </source>
</evidence>
<evidence type="ECO:0000313" key="12">
    <source>
        <dbReference type="EMBL" id="KAK4749443.1"/>
    </source>
</evidence>
<gene>
    <name evidence="12" type="ORF">SAY87_026892</name>
</gene>
<dbReference type="FunFam" id="3.90.550.10:FF:000127">
    <property type="entry name" value="Probable glycosyltransferase 7"/>
    <property type="match status" value="1"/>
</dbReference>
<comment type="subcellular location">
    <subcellularLocation>
        <location evidence="1">Golgi apparatus membrane</location>
        <topology evidence="1">Single-pass type II membrane protein</topology>
    </subcellularLocation>
</comment>
<dbReference type="InterPro" id="IPR029044">
    <property type="entry name" value="Nucleotide-diphossugar_trans"/>
</dbReference>
<dbReference type="GO" id="GO:0000139">
    <property type="term" value="C:Golgi membrane"/>
    <property type="evidence" value="ECO:0007669"/>
    <property type="project" value="UniProtKB-SubCell"/>
</dbReference>
<evidence type="ECO:0000256" key="10">
    <source>
        <dbReference type="ARBA" id="ARBA00023180"/>
    </source>
</evidence>
<evidence type="ECO:0000313" key="13">
    <source>
        <dbReference type="Proteomes" id="UP001345219"/>
    </source>
</evidence>
<keyword evidence="5 11" id="KW-0812">Transmembrane</keyword>
<dbReference type="AlphaFoldDB" id="A0AAN7GSB3"/>
<keyword evidence="7 11" id="KW-1133">Transmembrane helix</keyword>
<evidence type="ECO:0000256" key="2">
    <source>
        <dbReference type="ARBA" id="ARBA00005664"/>
    </source>
</evidence>
<proteinExistence type="inferred from homology"/>
<comment type="similarity">
    <text evidence="2">Belongs to the glycosyltransferase 34 family.</text>
</comment>
<feature type="transmembrane region" description="Helical" evidence="11">
    <location>
        <begin position="55"/>
        <end position="76"/>
    </location>
</feature>
<dbReference type="SUPFAM" id="SSF53448">
    <property type="entry name" value="Nucleotide-diphospho-sugar transferases"/>
    <property type="match status" value="1"/>
</dbReference>
<keyword evidence="8" id="KW-0333">Golgi apparatus</keyword>
<protein>
    <recommendedName>
        <fullName evidence="14">Glycosyltransferase 7</fullName>
    </recommendedName>
</protein>
<dbReference type="Proteomes" id="UP001345219">
    <property type="component" value="Chromosome 21"/>
</dbReference>
<accession>A0AAN7GSB3</accession>
<comment type="caution">
    <text evidence="12">The sequence shown here is derived from an EMBL/GenBank/DDBJ whole genome shotgun (WGS) entry which is preliminary data.</text>
</comment>
<reference evidence="12 13" key="1">
    <citation type="journal article" date="2023" name="Hortic Res">
        <title>Pangenome of water caltrop reveals structural variations and asymmetric subgenome divergence after allopolyploidization.</title>
        <authorList>
            <person name="Zhang X."/>
            <person name="Chen Y."/>
            <person name="Wang L."/>
            <person name="Yuan Y."/>
            <person name="Fang M."/>
            <person name="Shi L."/>
            <person name="Lu R."/>
            <person name="Comes H.P."/>
            <person name="Ma Y."/>
            <person name="Chen Y."/>
            <person name="Huang G."/>
            <person name="Zhou Y."/>
            <person name="Zheng Z."/>
            <person name="Qiu Y."/>
        </authorList>
    </citation>
    <scope>NUCLEOTIDE SEQUENCE [LARGE SCALE GENOMIC DNA]</scope>
    <source>
        <tissue evidence="12">Roots</tissue>
    </source>
</reference>